<dbReference type="Proteomes" id="UP000663881">
    <property type="component" value="Unassembled WGS sequence"/>
</dbReference>
<name>A0A820HGE4_9BILA</name>
<feature type="compositionally biased region" description="Polar residues" evidence="1">
    <location>
        <begin position="68"/>
        <end position="78"/>
    </location>
</feature>
<evidence type="ECO:0000313" key="2">
    <source>
        <dbReference type="EMBL" id="CAF4294658.1"/>
    </source>
</evidence>
<feature type="region of interest" description="Disordered" evidence="1">
    <location>
        <begin position="25"/>
        <end position="139"/>
    </location>
</feature>
<protein>
    <submittedName>
        <fullName evidence="2">Uncharacterized protein</fullName>
    </submittedName>
</protein>
<evidence type="ECO:0000256" key="1">
    <source>
        <dbReference type="SAM" id="MobiDB-lite"/>
    </source>
</evidence>
<comment type="caution">
    <text evidence="2">The sequence shown here is derived from an EMBL/GenBank/DDBJ whole genome shotgun (WGS) entry which is preliminary data.</text>
</comment>
<dbReference type="AlphaFoldDB" id="A0A820HGE4"/>
<evidence type="ECO:0000313" key="3">
    <source>
        <dbReference type="Proteomes" id="UP000663881"/>
    </source>
</evidence>
<feature type="non-terminal residue" evidence="2">
    <location>
        <position position="1"/>
    </location>
</feature>
<gene>
    <name evidence="2" type="ORF">OKA104_LOCUS45888</name>
</gene>
<reference evidence="2" key="1">
    <citation type="submission" date="2021-02" db="EMBL/GenBank/DDBJ databases">
        <authorList>
            <person name="Nowell W R."/>
        </authorList>
    </citation>
    <scope>NUCLEOTIDE SEQUENCE</scope>
</reference>
<sequence>EQWQIPSSKPDSLDYHKSIVQDVYNQKYHEEREQNGNKQHDSDVHRTISNEDESSAQYLQVDPRCYVRQNSNNSLSTQRRSETPRLEKGYTINIDTRPSPTASLSPYRQSSFDVASAYYSPNNQPSTPTSMLSTQQDIF</sequence>
<dbReference type="EMBL" id="CAJOAY010015897">
    <property type="protein sequence ID" value="CAF4294658.1"/>
    <property type="molecule type" value="Genomic_DNA"/>
</dbReference>
<feature type="compositionally biased region" description="Polar residues" evidence="1">
    <location>
        <begin position="93"/>
        <end position="139"/>
    </location>
</feature>
<proteinExistence type="predicted"/>
<accession>A0A820HGE4</accession>
<feature type="compositionally biased region" description="Basic and acidic residues" evidence="1">
    <location>
        <begin position="27"/>
        <end position="49"/>
    </location>
</feature>
<feature type="non-terminal residue" evidence="2">
    <location>
        <position position="139"/>
    </location>
</feature>
<organism evidence="2 3">
    <name type="scientific">Adineta steineri</name>
    <dbReference type="NCBI Taxonomy" id="433720"/>
    <lineage>
        <taxon>Eukaryota</taxon>
        <taxon>Metazoa</taxon>
        <taxon>Spiralia</taxon>
        <taxon>Gnathifera</taxon>
        <taxon>Rotifera</taxon>
        <taxon>Eurotatoria</taxon>
        <taxon>Bdelloidea</taxon>
        <taxon>Adinetida</taxon>
        <taxon>Adinetidae</taxon>
        <taxon>Adineta</taxon>
    </lineage>
</organism>
<feature type="compositionally biased region" description="Basic and acidic residues" evidence="1">
    <location>
        <begin position="79"/>
        <end position="88"/>
    </location>
</feature>